<feature type="transmembrane region" description="Helical" evidence="1">
    <location>
        <begin position="6"/>
        <end position="28"/>
    </location>
</feature>
<keyword evidence="1" id="KW-0472">Membrane</keyword>
<dbReference type="AlphaFoldDB" id="A0A3A4RB49"/>
<keyword evidence="1" id="KW-1133">Transmembrane helix</keyword>
<sequence>MVNVSCILANLLFRCLSIKLNIVIILVVNKKFVSKDCKKSRTFSENAVETEKTLLGISCYATIIERDLIEKNKDTRCRKKMKRFRKFY</sequence>
<evidence type="ECO:0000256" key="1">
    <source>
        <dbReference type="SAM" id="Phobius"/>
    </source>
</evidence>
<reference evidence="2 3" key="1">
    <citation type="journal article" date="2017" name="ISME J.">
        <title>Energy and carbon metabolisms in a deep terrestrial subsurface fluid microbial community.</title>
        <authorList>
            <person name="Momper L."/>
            <person name="Jungbluth S.P."/>
            <person name="Lee M.D."/>
            <person name="Amend J.P."/>
        </authorList>
    </citation>
    <scope>NUCLEOTIDE SEQUENCE [LARGE SCALE GENOMIC DNA]</scope>
    <source>
        <strain evidence="2">SURF_26</strain>
    </source>
</reference>
<evidence type="ECO:0000313" key="2">
    <source>
        <dbReference type="EMBL" id="RJP59528.1"/>
    </source>
</evidence>
<dbReference type="EMBL" id="QZJZ01000047">
    <property type="protein sequence ID" value="RJP59528.1"/>
    <property type="molecule type" value="Genomic_DNA"/>
</dbReference>
<keyword evidence="1" id="KW-0812">Transmembrane</keyword>
<evidence type="ECO:0000313" key="3">
    <source>
        <dbReference type="Proteomes" id="UP000266426"/>
    </source>
</evidence>
<proteinExistence type="predicted"/>
<comment type="caution">
    <text evidence="2">The sequence shown here is derived from an EMBL/GenBank/DDBJ whole genome shotgun (WGS) entry which is preliminary data.</text>
</comment>
<dbReference type="Proteomes" id="UP000266426">
    <property type="component" value="Unassembled WGS sequence"/>
</dbReference>
<name>A0A3A4RB49_9BACT</name>
<gene>
    <name evidence="2" type="ORF">C4541_05755</name>
</gene>
<organism evidence="2 3">
    <name type="scientific">Candidatus Auribacter fodinae</name>
    <dbReference type="NCBI Taxonomy" id="2093366"/>
    <lineage>
        <taxon>Bacteria</taxon>
        <taxon>Pseudomonadati</taxon>
        <taxon>Candidatus Auribacterota</taxon>
        <taxon>Candidatus Auribacteria</taxon>
        <taxon>Candidatus Auribacterales</taxon>
        <taxon>Candidatus Auribacteraceae</taxon>
        <taxon>Candidatus Auribacter</taxon>
    </lineage>
</organism>
<protein>
    <submittedName>
        <fullName evidence="2">Uncharacterized protein</fullName>
    </submittedName>
</protein>
<accession>A0A3A4RB49</accession>